<dbReference type="Proteomes" id="UP000198703">
    <property type="component" value="Unassembled WGS sequence"/>
</dbReference>
<feature type="chain" id="PRO_5011490642" evidence="2">
    <location>
        <begin position="27"/>
        <end position="327"/>
    </location>
</feature>
<evidence type="ECO:0000313" key="3">
    <source>
        <dbReference type="EMBL" id="SDZ99307.1"/>
    </source>
</evidence>
<keyword evidence="2" id="KW-0732">Signal</keyword>
<dbReference type="OrthoDB" id="8970543at2"/>
<dbReference type="InterPro" id="IPR005064">
    <property type="entry name" value="BUG"/>
</dbReference>
<dbReference type="PANTHER" id="PTHR42928">
    <property type="entry name" value="TRICARBOXYLATE-BINDING PROTEIN"/>
    <property type="match status" value="1"/>
</dbReference>
<dbReference type="Gene3D" id="3.40.190.150">
    <property type="entry name" value="Bordetella uptake gene, domain 1"/>
    <property type="match status" value="1"/>
</dbReference>
<evidence type="ECO:0000256" key="1">
    <source>
        <dbReference type="ARBA" id="ARBA00006987"/>
    </source>
</evidence>
<keyword evidence="3" id="KW-0675">Receptor</keyword>
<dbReference type="PROSITE" id="PS51257">
    <property type="entry name" value="PROKAR_LIPOPROTEIN"/>
    <property type="match status" value="1"/>
</dbReference>
<dbReference type="InterPro" id="IPR042100">
    <property type="entry name" value="Bug_dom1"/>
</dbReference>
<reference evidence="3 4" key="1">
    <citation type="submission" date="2016-10" db="EMBL/GenBank/DDBJ databases">
        <authorList>
            <person name="de Groot N.N."/>
        </authorList>
    </citation>
    <scope>NUCLEOTIDE SEQUENCE [LARGE SCALE GENOMIC DNA]</scope>
    <source>
        <strain evidence="3 4">DSM 15345</strain>
    </source>
</reference>
<evidence type="ECO:0000313" key="4">
    <source>
        <dbReference type="Proteomes" id="UP000198703"/>
    </source>
</evidence>
<keyword evidence="4" id="KW-1185">Reference proteome</keyword>
<dbReference type="RefSeq" id="WP_093249541.1">
    <property type="nucleotide sequence ID" value="NZ_FNQM01000002.1"/>
</dbReference>
<comment type="similarity">
    <text evidence="1">Belongs to the UPF0065 (bug) family.</text>
</comment>
<dbReference type="CDD" id="cd07012">
    <property type="entry name" value="PBP2_Bug_TTT"/>
    <property type="match status" value="1"/>
</dbReference>
<accession>A0A1H3XIS8</accession>
<name>A0A1H3XIS8_9RHOB</name>
<dbReference type="PIRSF" id="PIRSF017082">
    <property type="entry name" value="YflP"/>
    <property type="match status" value="1"/>
</dbReference>
<dbReference type="AlphaFoldDB" id="A0A1H3XIS8"/>
<dbReference type="Pfam" id="PF03401">
    <property type="entry name" value="TctC"/>
    <property type="match status" value="1"/>
</dbReference>
<dbReference type="PANTHER" id="PTHR42928:SF5">
    <property type="entry name" value="BLR1237 PROTEIN"/>
    <property type="match status" value="1"/>
</dbReference>
<dbReference type="STRING" id="89524.SAMN05444370_102444"/>
<dbReference type="SUPFAM" id="SSF53850">
    <property type="entry name" value="Periplasmic binding protein-like II"/>
    <property type="match status" value="1"/>
</dbReference>
<organism evidence="3 4">
    <name type="scientific">Rubrimonas cliftonensis</name>
    <dbReference type="NCBI Taxonomy" id="89524"/>
    <lineage>
        <taxon>Bacteria</taxon>
        <taxon>Pseudomonadati</taxon>
        <taxon>Pseudomonadota</taxon>
        <taxon>Alphaproteobacteria</taxon>
        <taxon>Rhodobacterales</taxon>
        <taxon>Paracoccaceae</taxon>
        <taxon>Rubrimonas</taxon>
    </lineage>
</organism>
<gene>
    <name evidence="3" type="ORF">SAMN05444370_102444</name>
</gene>
<dbReference type="Gene3D" id="3.40.190.10">
    <property type="entry name" value="Periplasmic binding protein-like II"/>
    <property type="match status" value="1"/>
</dbReference>
<proteinExistence type="inferred from homology"/>
<evidence type="ECO:0000256" key="2">
    <source>
        <dbReference type="SAM" id="SignalP"/>
    </source>
</evidence>
<feature type="signal peptide" evidence="2">
    <location>
        <begin position="1"/>
        <end position="26"/>
    </location>
</feature>
<sequence>MTRTTRLSLLAAVAAPALFAAPLAMAACDWKPERAVTYVVPWGAGGGTDANSRMLASMLEQAWGVPFNVVNRTGGNGVTGHSAIANAEPDGYTIGAVTVEINTMHHVGLTDMTFESVTPLALVDIVPSSVLVKKDSRFESLDALLAFAKANPGELTASGTSQGGIWHLALAGMLNAEGLAPDAIRWIPSQGAAPAMQELIAGGVDIATPALSEGKAMIESGELRALAYMHDQPMAALPDVPLTAKALPSGWTLAAYITASGPAGMSDEIACSYEAAIADIVATPEWAAFKASRGSEVVSMSRADLAAYMARSDEALGKVIEAVGLAK</sequence>
<dbReference type="EMBL" id="FNQM01000002">
    <property type="protein sequence ID" value="SDZ99307.1"/>
    <property type="molecule type" value="Genomic_DNA"/>
</dbReference>
<protein>
    <submittedName>
        <fullName evidence="3">Tripartite-type tricarboxylate transporter, receptor component TctC</fullName>
    </submittedName>
</protein>